<reference evidence="4 6" key="2">
    <citation type="journal article" date="2013" name="Nature">
        <title>Insights into bilaterian evolution from three spiralian genomes.</title>
        <authorList>
            <person name="Simakov O."/>
            <person name="Marletaz F."/>
            <person name="Cho S.J."/>
            <person name="Edsinger-Gonzales E."/>
            <person name="Havlak P."/>
            <person name="Hellsten U."/>
            <person name="Kuo D.H."/>
            <person name="Larsson T."/>
            <person name="Lv J."/>
            <person name="Arendt D."/>
            <person name="Savage R."/>
            <person name="Osoegawa K."/>
            <person name="de Jong P."/>
            <person name="Grimwood J."/>
            <person name="Chapman J.A."/>
            <person name="Shapiro H."/>
            <person name="Aerts A."/>
            <person name="Otillar R.P."/>
            <person name="Terry A.Y."/>
            <person name="Boore J.L."/>
            <person name="Grigoriev I.V."/>
            <person name="Lindberg D.R."/>
            <person name="Seaver E.C."/>
            <person name="Weisblat D.A."/>
            <person name="Putnam N.H."/>
            <person name="Rokhsar D.S."/>
        </authorList>
    </citation>
    <scope>NUCLEOTIDE SEQUENCE</scope>
    <source>
        <strain evidence="4 6">I ESC-2004</strain>
    </source>
</reference>
<dbReference type="Pfam" id="PF03407">
    <property type="entry name" value="Nucleotid_trans"/>
    <property type="match status" value="1"/>
</dbReference>
<dbReference type="InterPro" id="IPR005069">
    <property type="entry name" value="Nucl-diP-sugar_transferase"/>
</dbReference>
<dbReference type="HOGENOM" id="CLU_470311_0_0_1"/>
<dbReference type="EMBL" id="KB308178">
    <property type="protein sequence ID" value="ELT98190.1"/>
    <property type="molecule type" value="Genomic_DNA"/>
</dbReference>
<reference evidence="5" key="3">
    <citation type="submission" date="2015-06" db="UniProtKB">
        <authorList>
            <consortium name="EnsemblMetazoa"/>
        </authorList>
    </citation>
    <scope>IDENTIFICATION</scope>
</reference>
<organism evidence="4">
    <name type="scientific">Capitella teleta</name>
    <name type="common">Polychaete worm</name>
    <dbReference type="NCBI Taxonomy" id="283909"/>
    <lineage>
        <taxon>Eukaryota</taxon>
        <taxon>Metazoa</taxon>
        <taxon>Spiralia</taxon>
        <taxon>Lophotrochozoa</taxon>
        <taxon>Annelida</taxon>
        <taxon>Polychaeta</taxon>
        <taxon>Sedentaria</taxon>
        <taxon>Scolecida</taxon>
        <taxon>Capitellidae</taxon>
        <taxon>Capitella</taxon>
    </lineage>
</organism>
<evidence type="ECO:0000313" key="5">
    <source>
        <dbReference type="EnsemblMetazoa" id="CapteP212399"/>
    </source>
</evidence>
<dbReference type="OrthoDB" id="1712432at2759"/>
<gene>
    <name evidence="4" type="ORF">CAPTEDRAFT_212399</name>
</gene>
<keyword evidence="6" id="KW-1185">Reference proteome</keyword>
<keyword evidence="2" id="KW-0472">Membrane</keyword>
<feature type="transmembrane region" description="Helical" evidence="2">
    <location>
        <begin position="108"/>
        <end position="125"/>
    </location>
</feature>
<protein>
    <recommendedName>
        <fullName evidence="3">Nucleotide-diphospho-sugar transferase domain-containing protein</fullName>
    </recommendedName>
</protein>
<evidence type="ECO:0000313" key="4">
    <source>
        <dbReference type="EMBL" id="ELT98190.1"/>
    </source>
</evidence>
<dbReference type="PANTHER" id="PTHR47032:SF1">
    <property type="entry name" value="UDP-D-XYLOSE:L-FUCOSE ALPHA-1,3-D-XYLOSYLTRANSFERASE-RELATED"/>
    <property type="match status" value="1"/>
</dbReference>
<evidence type="ECO:0000313" key="6">
    <source>
        <dbReference type="Proteomes" id="UP000014760"/>
    </source>
</evidence>
<evidence type="ECO:0000259" key="3">
    <source>
        <dbReference type="Pfam" id="PF03407"/>
    </source>
</evidence>
<dbReference type="EMBL" id="AMQN01010574">
    <property type="status" value="NOT_ANNOTATED_CDS"/>
    <property type="molecule type" value="Genomic_DNA"/>
</dbReference>
<dbReference type="GO" id="GO:0016757">
    <property type="term" value="F:glycosyltransferase activity"/>
    <property type="evidence" value="ECO:0007669"/>
    <property type="project" value="TreeGrafter"/>
</dbReference>
<feature type="region of interest" description="Disordered" evidence="1">
    <location>
        <begin position="35"/>
        <end position="62"/>
    </location>
</feature>
<reference evidence="6" key="1">
    <citation type="submission" date="2012-12" db="EMBL/GenBank/DDBJ databases">
        <authorList>
            <person name="Hellsten U."/>
            <person name="Grimwood J."/>
            <person name="Chapman J.A."/>
            <person name="Shapiro H."/>
            <person name="Aerts A."/>
            <person name="Otillar R.P."/>
            <person name="Terry A.Y."/>
            <person name="Boore J.L."/>
            <person name="Simakov O."/>
            <person name="Marletaz F."/>
            <person name="Cho S.-J."/>
            <person name="Edsinger-Gonzales E."/>
            <person name="Havlak P."/>
            <person name="Kuo D.-H."/>
            <person name="Larsson T."/>
            <person name="Lv J."/>
            <person name="Arendt D."/>
            <person name="Savage R."/>
            <person name="Osoegawa K."/>
            <person name="de Jong P."/>
            <person name="Lindberg D.R."/>
            <person name="Seaver E.C."/>
            <person name="Weisblat D.A."/>
            <person name="Putnam N.H."/>
            <person name="Grigoriev I.V."/>
            <person name="Rokhsar D.S."/>
        </authorList>
    </citation>
    <scope>NUCLEOTIDE SEQUENCE</scope>
    <source>
        <strain evidence="6">I ESC-2004</strain>
    </source>
</reference>
<feature type="compositionally biased region" description="Acidic residues" evidence="1">
    <location>
        <begin position="51"/>
        <end position="60"/>
    </location>
</feature>
<dbReference type="EnsemblMetazoa" id="CapteT212399">
    <property type="protein sequence ID" value="CapteP212399"/>
    <property type="gene ID" value="CapteG212399"/>
</dbReference>
<dbReference type="GO" id="GO:0005794">
    <property type="term" value="C:Golgi apparatus"/>
    <property type="evidence" value="ECO:0007669"/>
    <property type="project" value="TreeGrafter"/>
</dbReference>
<proteinExistence type="predicted"/>
<dbReference type="EMBL" id="AMQN01010573">
    <property type="status" value="NOT_ANNOTATED_CDS"/>
    <property type="molecule type" value="Genomic_DNA"/>
</dbReference>
<dbReference type="PANTHER" id="PTHR47032">
    <property type="entry name" value="UDP-D-XYLOSE:L-FUCOSE ALPHA-1,3-D-XYLOSYLTRANSFERASE-RELATED"/>
    <property type="match status" value="1"/>
</dbReference>
<dbReference type="Proteomes" id="UP000014760">
    <property type="component" value="Unassembled WGS sequence"/>
</dbReference>
<dbReference type="AlphaFoldDB" id="R7U4V5"/>
<dbReference type="EMBL" id="AMQN01010572">
    <property type="status" value="NOT_ANNOTATED_CDS"/>
    <property type="molecule type" value="Genomic_DNA"/>
</dbReference>
<feature type="domain" description="Nucleotide-diphospho-sugar transferase" evidence="3">
    <location>
        <begin position="180"/>
        <end position="376"/>
    </location>
</feature>
<accession>R7U4V5</accession>
<evidence type="ECO:0000256" key="2">
    <source>
        <dbReference type="SAM" id="Phobius"/>
    </source>
</evidence>
<keyword evidence="2" id="KW-0812">Transmembrane</keyword>
<dbReference type="InterPro" id="IPR052636">
    <property type="entry name" value="UDP-D-xylose:L-fucose_XylT"/>
</dbReference>
<sequence>MADVSFSAGSDEECEILVGMVHDRLPREYAHQPIRIVESETSDENHSTTASEEESTAEEATENRLASVNTWCRCGMCESETLGDEKEAICCLEVPNCVKMIAAGQKRYALAFLALLALVVVSMFFSSSKLQASLFGSEELLDDILRKRAIDNIIILVCVDSGYSRMAMNLYYTSFHKLSINNYLFMGTDDQICATLQKQGFACYTYQESPIHDSVSNWGTVEFSRKTHHKTKVTLDALLLGYTVLLVDVDIIFFHNPFPYLICKRCDIQIQNDMTEGNSGFYLARPTTASITLHQKAYNASLLPGALSNQKVLDRIMERMSQEHELVMQTLPKKQFPNGEVYFEEGRRMFANDNPCNDCVIVHNNWMLTGAAKELRFKESGLWQVDTNGYYSDPNNKYILYHNPEDFGPQVTLEVETKALKAALVLGQVLNRTVILPRFHCYGCIYGACKNKHERCAFGTFYKVADFDKSFSGAYRESSFLEHPLVPHDIKTSLSPEFFISTKSNLQPKTPGKVHLRKPINGHTPSPSEIRLWFKNLSKYHILQFHSLYDSFKHFEGFINTNKKFAQAFVKCNYRNFKQT</sequence>
<dbReference type="OMA" id="NIESHFT"/>
<evidence type="ECO:0000256" key="1">
    <source>
        <dbReference type="SAM" id="MobiDB-lite"/>
    </source>
</evidence>
<name>R7U4V5_CAPTE</name>
<keyword evidence="2" id="KW-1133">Transmembrane helix</keyword>
<dbReference type="STRING" id="283909.R7U4V5"/>